<feature type="repeat" description="RCC1" evidence="2">
    <location>
        <begin position="156"/>
        <end position="214"/>
    </location>
</feature>
<dbReference type="EMBL" id="CAJPIZ010012398">
    <property type="protein sequence ID" value="CAG2113682.1"/>
    <property type="molecule type" value="Genomic_DNA"/>
</dbReference>
<feature type="repeat" description="RCC1" evidence="2">
    <location>
        <begin position="48"/>
        <end position="99"/>
    </location>
</feature>
<dbReference type="PROSITE" id="PS00626">
    <property type="entry name" value="RCC1_2"/>
    <property type="match status" value="1"/>
</dbReference>
<dbReference type="SUPFAM" id="SSF50985">
    <property type="entry name" value="RCC1/BLIP-II"/>
    <property type="match status" value="1"/>
</dbReference>
<dbReference type="PANTHER" id="PTHR22872:SF10">
    <property type="entry name" value="ULTRAVIOLET-B RECEPTOR UVR8"/>
    <property type="match status" value="1"/>
</dbReference>
<dbReference type="InterPro" id="IPR000210">
    <property type="entry name" value="BTB/POZ_dom"/>
</dbReference>
<dbReference type="Proteomes" id="UP000759131">
    <property type="component" value="Unassembled WGS sequence"/>
</dbReference>
<dbReference type="InterPro" id="IPR009091">
    <property type="entry name" value="RCC1/BLIP-II"/>
</dbReference>
<dbReference type="Gene3D" id="3.30.710.10">
    <property type="entry name" value="Potassium Channel Kv1.1, Chain A"/>
    <property type="match status" value="1"/>
</dbReference>
<dbReference type="OrthoDB" id="5981550at2759"/>
<dbReference type="PROSITE" id="PS50012">
    <property type="entry name" value="RCC1_3"/>
    <property type="match status" value="4"/>
</dbReference>
<dbReference type="Gene3D" id="2.130.10.30">
    <property type="entry name" value="Regulator of chromosome condensation 1/beta-lactamase-inhibitor protein II"/>
    <property type="match status" value="1"/>
</dbReference>
<dbReference type="Pfam" id="PF00415">
    <property type="entry name" value="RCC1"/>
    <property type="match status" value="2"/>
</dbReference>
<dbReference type="AlphaFoldDB" id="A0A7R9L1U3"/>
<dbReference type="SMART" id="SM00225">
    <property type="entry name" value="BTB"/>
    <property type="match status" value="1"/>
</dbReference>
<dbReference type="InterPro" id="IPR051625">
    <property type="entry name" value="Signaling_Regulatory_Domain"/>
</dbReference>
<dbReference type="EMBL" id="OC866973">
    <property type="protein sequence ID" value="CAD7633252.1"/>
    <property type="molecule type" value="Genomic_DNA"/>
</dbReference>
<dbReference type="InterPro" id="IPR000408">
    <property type="entry name" value="Reg_chr_condens"/>
</dbReference>
<organism evidence="4">
    <name type="scientific">Medioppia subpectinata</name>
    <dbReference type="NCBI Taxonomy" id="1979941"/>
    <lineage>
        <taxon>Eukaryota</taxon>
        <taxon>Metazoa</taxon>
        <taxon>Ecdysozoa</taxon>
        <taxon>Arthropoda</taxon>
        <taxon>Chelicerata</taxon>
        <taxon>Arachnida</taxon>
        <taxon>Acari</taxon>
        <taxon>Acariformes</taxon>
        <taxon>Sarcoptiformes</taxon>
        <taxon>Oribatida</taxon>
        <taxon>Brachypylina</taxon>
        <taxon>Oppioidea</taxon>
        <taxon>Oppiidae</taxon>
        <taxon>Medioppia</taxon>
    </lineage>
</organism>
<evidence type="ECO:0000259" key="3">
    <source>
        <dbReference type="PROSITE" id="PS50097"/>
    </source>
</evidence>
<protein>
    <recommendedName>
        <fullName evidence="3">BTB domain-containing protein</fullName>
    </recommendedName>
</protein>
<evidence type="ECO:0000256" key="1">
    <source>
        <dbReference type="ARBA" id="ARBA00022737"/>
    </source>
</evidence>
<proteinExistence type="predicted"/>
<feature type="repeat" description="RCC1" evidence="2">
    <location>
        <begin position="215"/>
        <end position="270"/>
    </location>
</feature>
<feature type="domain" description="BTB" evidence="3">
    <location>
        <begin position="427"/>
        <end position="492"/>
    </location>
</feature>
<dbReference type="PRINTS" id="PR00633">
    <property type="entry name" value="RCCNDNSATION"/>
</dbReference>
<evidence type="ECO:0000256" key="2">
    <source>
        <dbReference type="PROSITE-ProRule" id="PRU00235"/>
    </source>
</evidence>
<dbReference type="Pfam" id="PF13540">
    <property type="entry name" value="RCC1_2"/>
    <property type="match status" value="1"/>
</dbReference>
<reference evidence="4" key="1">
    <citation type="submission" date="2020-11" db="EMBL/GenBank/DDBJ databases">
        <authorList>
            <person name="Tran Van P."/>
        </authorList>
    </citation>
    <scope>NUCLEOTIDE SEQUENCE</scope>
</reference>
<gene>
    <name evidence="4" type="ORF">OSB1V03_LOCUS13649</name>
</gene>
<name>A0A7R9L1U3_9ACAR</name>
<accession>A0A7R9L1U3</accession>
<feature type="repeat" description="RCC1" evidence="2">
    <location>
        <begin position="100"/>
        <end position="155"/>
    </location>
</feature>
<dbReference type="PROSITE" id="PS50097">
    <property type="entry name" value="BTB"/>
    <property type="match status" value="1"/>
</dbReference>
<evidence type="ECO:0000313" key="5">
    <source>
        <dbReference type="Proteomes" id="UP000759131"/>
    </source>
</evidence>
<dbReference type="Pfam" id="PF00651">
    <property type="entry name" value="BTB"/>
    <property type="match status" value="1"/>
</dbReference>
<dbReference type="InterPro" id="IPR011333">
    <property type="entry name" value="SKP1/BTB/POZ_sf"/>
</dbReference>
<keyword evidence="1" id="KW-0677">Repeat</keyword>
<evidence type="ECO:0000313" key="4">
    <source>
        <dbReference type="EMBL" id="CAD7633252.1"/>
    </source>
</evidence>
<sequence length="522" mass="57884">MDSLCVLQTFPDLCPQLVVTEEDDKLRIKLLSVFGDNGEEVIVVTTNDIVFVFGANRFGRLGLGVNGLIAKPHINPTLTGAKIMKICYGLGHCLGLTSGGQCYGWGHNACGQIGIGSVEDVLTPQSIKIQSNALQPKEVEDISCGDNHSLVLTIDGLIYSFGANDRRQCGQTEGQLVCVPTIVSIEIQVNGVPIDVKFKSIACGRNHSCGLSDTGTAYVWGSNDSQQLGPKARVVTGQTYSCPHALRGYEKRVCRALMCGPNHTVLMSPSGAIHVLGDSEWSADPNSEDICENKRFKYMDSAYDNHMIIVTDMDGQHSILGKAGPAKTCIPIDVSIGCSLFDIYAKYCGFDRTFASIFKFIRKFVPSMKTFTDSDEEIYSSDADDEEADRLPTNTGTVDNNSIDWSHRILGCFQKHLLKAFDNRLDSDLRFIVENKVIYCHKTVLKIRNKEFWRICEQNMINERDIEINAYSYDTIEAFLKYLYGLRPEVNDQNCRQLLGLAEEYGERGLKNICSQYSANCV</sequence>
<keyword evidence="5" id="KW-1185">Reference proteome</keyword>
<dbReference type="PANTHER" id="PTHR22872">
    <property type="entry name" value="BTK-BINDING PROTEIN-RELATED"/>
    <property type="match status" value="1"/>
</dbReference>
<dbReference type="SUPFAM" id="SSF54695">
    <property type="entry name" value="POZ domain"/>
    <property type="match status" value="1"/>
</dbReference>